<dbReference type="OrthoDB" id="1703565at2759"/>
<dbReference type="SUPFAM" id="SSF53720">
    <property type="entry name" value="ALDH-like"/>
    <property type="match status" value="1"/>
</dbReference>
<sequence length="161" mass="17647">MAVGTESIRKVAFIAGSGNSFVMEAKRRLFGEIGVDPFAGPAEVLIVADENTDPFTIATDLLSQAEHGMVVPILPLCSSRQTFSTAAIASTAWRSFGEVVIVDNIDETYALANEYAFEYIQILTEQPRVALEKMRNYGAVFLGEKTCVSYGDNLLPRCKYH</sequence>
<dbReference type="Proteomes" id="UP000242791">
    <property type="component" value="Unassembled WGS sequence"/>
</dbReference>
<evidence type="ECO:0000256" key="3">
    <source>
        <dbReference type="ARBA" id="ARBA00022833"/>
    </source>
</evidence>
<dbReference type="PANTHER" id="PTHR21256:SF14">
    <property type="entry name" value="HISTIDINOL DEHYDROGENASE"/>
    <property type="match status" value="1"/>
</dbReference>
<dbReference type="STRING" id="1658174.A0A1J9QFM9"/>
<dbReference type="PRINTS" id="PR00083">
    <property type="entry name" value="HOLDHDRGNASE"/>
</dbReference>
<dbReference type="GO" id="GO:0046872">
    <property type="term" value="F:metal ion binding"/>
    <property type="evidence" value="ECO:0007669"/>
    <property type="project" value="UniProtKB-KW"/>
</dbReference>
<keyword evidence="2" id="KW-0479">Metal-binding</keyword>
<keyword evidence="4" id="KW-0560">Oxidoreductase</keyword>
<dbReference type="InterPro" id="IPR016161">
    <property type="entry name" value="Ald_DH/histidinol_DH"/>
</dbReference>
<dbReference type="PANTHER" id="PTHR21256">
    <property type="entry name" value="HISTIDINOL DEHYDROGENASE HDH"/>
    <property type="match status" value="1"/>
</dbReference>
<comment type="similarity">
    <text evidence="5">Belongs to the histidinol dehydrogenase family.</text>
</comment>
<dbReference type="InterPro" id="IPR012131">
    <property type="entry name" value="Hstdl_DH"/>
</dbReference>
<dbReference type="EMBL" id="LGTZ01000117">
    <property type="protein sequence ID" value="OJD27288.1"/>
    <property type="molecule type" value="Genomic_DNA"/>
</dbReference>
<proteinExistence type="inferred from homology"/>
<evidence type="ECO:0000313" key="6">
    <source>
        <dbReference type="EMBL" id="OJD27288.1"/>
    </source>
</evidence>
<dbReference type="GO" id="GO:0005829">
    <property type="term" value="C:cytosol"/>
    <property type="evidence" value="ECO:0007669"/>
    <property type="project" value="TreeGrafter"/>
</dbReference>
<accession>A0A1J9QFM9</accession>
<reference evidence="6 7" key="1">
    <citation type="submission" date="2015-08" db="EMBL/GenBank/DDBJ databases">
        <title>Emmonsia species relationships and genome sequence.</title>
        <authorList>
            <person name="Cuomo C.A."/>
            <person name="Schwartz I.S."/>
            <person name="Kenyon C."/>
            <person name="De Hoog G.S."/>
            <person name="Govender N.P."/>
            <person name="Botha A."/>
            <person name="Moreno L."/>
            <person name="De Vries M."/>
            <person name="Munoz J.F."/>
            <person name="Stielow J.B."/>
        </authorList>
    </citation>
    <scope>NUCLEOTIDE SEQUENCE [LARGE SCALE GENOMIC DNA]</scope>
    <source>
        <strain evidence="6 7">EI222</strain>
    </source>
</reference>
<evidence type="ECO:0000256" key="1">
    <source>
        <dbReference type="ARBA" id="ARBA00001947"/>
    </source>
</evidence>
<dbReference type="GO" id="GO:0051287">
    <property type="term" value="F:NAD binding"/>
    <property type="evidence" value="ECO:0007669"/>
    <property type="project" value="InterPro"/>
</dbReference>
<comment type="cofactor">
    <cofactor evidence="1">
        <name>Zn(2+)</name>
        <dbReference type="ChEBI" id="CHEBI:29105"/>
    </cofactor>
</comment>
<comment type="caution">
    <text evidence="6">The sequence shown here is derived from an EMBL/GenBank/DDBJ whole genome shotgun (WGS) entry which is preliminary data.</text>
</comment>
<evidence type="ECO:0008006" key="8">
    <source>
        <dbReference type="Google" id="ProtNLM"/>
    </source>
</evidence>
<dbReference type="VEuPathDB" id="FungiDB:ACJ73_01330"/>
<gene>
    <name evidence="6" type="ORF">ACJ73_01330</name>
</gene>
<name>A0A1J9QFM9_9EURO</name>
<evidence type="ECO:0000256" key="5">
    <source>
        <dbReference type="RuleBase" id="RU004175"/>
    </source>
</evidence>
<evidence type="ECO:0000256" key="2">
    <source>
        <dbReference type="ARBA" id="ARBA00022723"/>
    </source>
</evidence>
<dbReference type="GO" id="GO:0000105">
    <property type="term" value="P:L-histidine biosynthetic process"/>
    <property type="evidence" value="ECO:0007669"/>
    <property type="project" value="TreeGrafter"/>
</dbReference>
<organism evidence="6 7">
    <name type="scientific">Blastomyces percursus</name>
    <dbReference type="NCBI Taxonomy" id="1658174"/>
    <lineage>
        <taxon>Eukaryota</taxon>
        <taxon>Fungi</taxon>
        <taxon>Dikarya</taxon>
        <taxon>Ascomycota</taxon>
        <taxon>Pezizomycotina</taxon>
        <taxon>Eurotiomycetes</taxon>
        <taxon>Eurotiomycetidae</taxon>
        <taxon>Onygenales</taxon>
        <taxon>Ajellomycetaceae</taxon>
        <taxon>Blastomyces</taxon>
    </lineage>
</organism>
<keyword evidence="7" id="KW-1185">Reference proteome</keyword>
<evidence type="ECO:0000313" key="7">
    <source>
        <dbReference type="Proteomes" id="UP000242791"/>
    </source>
</evidence>
<protein>
    <recommendedName>
        <fullName evidence="8">Histidinol dehydrogenase</fullName>
    </recommendedName>
</protein>
<dbReference type="AlphaFoldDB" id="A0A1J9QFM9"/>
<dbReference type="GO" id="GO:0004399">
    <property type="term" value="F:histidinol dehydrogenase activity"/>
    <property type="evidence" value="ECO:0007669"/>
    <property type="project" value="TreeGrafter"/>
</dbReference>
<evidence type="ECO:0000256" key="4">
    <source>
        <dbReference type="ARBA" id="ARBA00023002"/>
    </source>
</evidence>
<dbReference type="Gene3D" id="3.40.50.1980">
    <property type="entry name" value="Nitrogenase molybdenum iron protein domain"/>
    <property type="match status" value="2"/>
</dbReference>
<dbReference type="Pfam" id="PF00815">
    <property type="entry name" value="Histidinol_dh"/>
    <property type="match status" value="1"/>
</dbReference>
<keyword evidence="3" id="KW-0862">Zinc</keyword>